<keyword evidence="10" id="KW-1185">Reference proteome</keyword>
<proteinExistence type="inferred from homology"/>
<feature type="binding site" evidence="6">
    <location>
        <position position="167"/>
    </location>
    <ligand>
        <name>a divalent metal cation</name>
        <dbReference type="ChEBI" id="CHEBI:60240"/>
        <label>2</label>
        <note>catalytic</note>
    </ligand>
</feature>
<dbReference type="HAMAP" id="MF_01974">
    <property type="entry name" value="MetAP_1"/>
    <property type="match status" value="1"/>
</dbReference>
<comment type="caution">
    <text evidence="9">The sequence shown here is derived from an EMBL/GenBank/DDBJ whole genome shotgun (WGS) entry which is preliminary data.</text>
</comment>
<keyword evidence="2 6" id="KW-0031">Aminopeptidase</keyword>
<evidence type="ECO:0000313" key="10">
    <source>
        <dbReference type="Proteomes" id="UP000284547"/>
    </source>
</evidence>
<dbReference type="InterPro" id="IPR000994">
    <property type="entry name" value="Pept_M24"/>
</dbReference>
<sequence>MTITQQDDLDGLHVIGRIVANTIQAMAQAMEPGMTTRELDQIGRVHLEREGAVSAPESTYDFPGATCISVNEEIAHGIPGDRLLRAGDLVNIDVSASKAGYFADTGASFRLGSVPPALDRLCRDGKRAMQIGIAQVGHDKPIAGIGNAIGRFASARGYTLIRNLASHGVGRALHEEPGEVPTWPSRGDRRRMHKGLVLTVEPFLSTGGHFAETDGDDDWTLYSQPPAWVVQYEHTVVATERGAIIVTLPG</sequence>
<dbReference type="Gene3D" id="3.90.230.10">
    <property type="entry name" value="Creatinase/methionine aminopeptidase superfamily"/>
    <property type="match status" value="1"/>
</dbReference>
<keyword evidence="5 6" id="KW-0378">Hydrolase</keyword>
<dbReference type="GO" id="GO:0004239">
    <property type="term" value="F:initiator methionyl aminopeptidase activity"/>
    <property type="evidence" value="ECO:0007669"/>
    <property type="project" value="UniProtKB-UniRule"/>
</dbReference>
<keyword evidence="4 6" id="KW-0479">Metal-binding</keyword>
<dbReference type="EMBL" id="QWEY01000001">
    <property type="protein sequence ID" value="RGP38703.1"/>
    <property type="molecule type" value="Genomic_DNA"/>
</dbReference>
<feature type="binding site" evidence="6">
    <location>
        <position position="174"/>
    </location>
    <ligand>
        <name>substrate</name>
    </ligand>
</feature>
<gene>
    <name evidence="6 9" type="primary">map</name>
    <name evidence="9" type="ORF">D1012_00825</name>
</gene>
<dbReference type="GO" id="GO:0046872">
    <property type="term" value="F:metal ion binding"/>
    <property type="evidence" value="ECO:0007669"/>
    <property type="project" value="UniProtKB-UniRule"/>
</dbReference>
<feature type="domain" description="Peptidase M24" evidence="8">
    <location>
        <begin position="14"/>
        <end position="240"/>
    </location>
</feature>
<dbReference type="InterPro" id="IPR036005">
    <property type="entry name" value="Creatinase/aminopeptidase-like"/>
</dbReference>
<organism evidence="9 10">
    <name type="scientific">Pseudotabrizicola alkalilacus</name>
    <dbReference type="NCBI Taxonomy" id="2305252"/>
    <lineage>
        <taxon>Bacteria</taxon>
        <taxon>Pseudomonadati</taxon>
        <taxon>Pseudomonadota</taxon>
        <taxon>Alphaproteobacteria</taxon>
        <taxon>Rhodobacterales</taxon>
        <taxon>Paracoccaceae</taxon>
        <taxon>Pseudotabrizicola</taxon>
    </lineage>
</organism>
<evidence type="ECO:0000256" key="4">
    <source>
        <dbReference type="ARBA" id="ARBA00022723"/>
    </source>
</evidence>
<dbReference type="PRINTS" id="PR00599">
    <property type="entry name" value="MAPEPTIDASE"/>
</dbReference>
<feature type="binding site" evidence="6">
    <location>
        <position position="233"/>
    </location>
    <ligand>
        <name>a divalent metal cation</name>
        <dbReference type="ChEBI" id="CHEBI:60240"/>
        <label>1</label>
    </ligand>
</feature>
<comment type="subunit">
    <text evidence="6">Monomer.</text>
</comment>
<dbReference type="Pfam" id="PF00557">
    <property type="entry name" value="Peptidase_M24"/>
    <property type="match status" value="1"/>
</dbReference>
<evidence type="ECO:0000256" key="7">
    <source>
        <dbReference type="RuleBase" id="RU003653"/>
    </source>
</evidence>
<dbReference type="OrthoDB" id="9802055at2"/>
<feature type="binding site" evidence="6">
    <location>
        <position position="201"/>
    </location>
    <ligand>
        <name>a divalent metal cation</name>
        <dbReference type="ChEBI" id="CHEBI:60240"/>
        <label>2</label>
        <note>catalytic</note>
    </ligand>
</feature>
<dbReference type="RefSeq" id="WP_118149448.1">
    <property type="nucleotide sequence ID" value="NZ_QWEY01000001.1"/>
</dbReference>
<evidence type="ECO:0000259" key="8">
    <source>
        <dbReference type="Pfam" id="PF00557"/>
    </source>
</evidence>
<dbReference type="InterPro" id="IPR002467">
    <property type="entry name" value="Pept_M24A_MAP1"/>
</dbReference>
<comment type="function">
    <text evidence="1 6">Removes the N-terminal methionine from nascent proteins. The N-terminal methionine is often cleaved when the second residue in the primary sequence is small and uncharged (Met-Ala-, Cys, Gly, Pro, Ser, Thr, or Val). Requires deformylation of the N(alpha)-formylated initiator methionine before it can be hydrolyzed.</text>
</comment>
<feature type="binding site" evidence="6">
    <location>
        <position position="93"/>
    </location>
    <ligand>
        <name>a divalent metal cation</name>
        <dbReference type="ChEBI" id="CHEBI:60240"/>
        <label>1</label>
    </ligand>
</feature>
<dbReference type="NCBIfam" id="TIGR00500">
    <property type="entry name" value="met_pdase_I"/>
    <property type="match status" value="1"/>
</dbReference>
<name>A0A411Z6L2_9RHOB</name>
<evidence type="ECO:0000256" key="2">
    <source>
        <dbReference type="ARBA" id="ARBA00022438"/>
    </source>
</evidence>
<evidence type="ECO:0000313" key="9">
    <source>
        <dbReference type="EMBL" id="RGP38703.1"/>
    </source>
</evidence>
<evidence type="ECO:0000256" key="5">
    <source>
        <dbReference type="ARBA" id="ARBA00022801"/>
    </source>
</evidence>
<dbReference type="GO" id="GO:0006508">
    <property type="term" value="P:proteolysis"/>
    <property type="evidence" value="ECO:0007669"/>
    <property type="project" value="UniProtKB-KW"/>
</dbReference>
<evidence type="ECO:0000256" key="1">
    <source>
        <dbReference type="ARBA" id="ARBA00002521"/>
    </source>
</evidence>
<dbReference type="EC" id="3.4.11.18" evidence="6 7"/>
<feature type="binding site" evidence="6">
    <location>
        <position position="233"/>
    </location>
    <ligand>
        <name>a divalent metal cation</name>
        <dbReference type="ChEBI" id="CHEBI:60240"/>
        <label>2</label>
        <note>catalytic</note>
    </ligand>
</feature>
<dbReference type="Proteomes" id="UP000284547">
    <property type="component" value="Unassembled WGS sequence"/>
</dbReference>
<evidence type="ECO:0000256" key="6">
    <source>
        <dbReference type="HAMAP-Rule" id="MF_01974"/>
    </source>
</evidence>
<reference evidence="9 10" key="1">
    <citation type="submission" date="2018-08" db="EMBL/GenBank/DDBJ databases">
        <title>Flavobacterium tibetense sp. nov., isolated from a wetland YonghuCo on Tibetan Plateau.</title>
        <authorList>
            <person name="Phurbu D."/>
            <person name="Lu H."/>
            <person name="Xing P."/>
        </authorList>
    </citation>
    <scope>NUCLEOTIDE SEQUENCE [LARGE SCALE GENOMIC DNA]</scope>
    <source>
        <strain evidence="9 10">DJC</strain>
    </source>
</reference>
<evidence type="ECO:0000256" key="3">
    <source>
        <dbReference type="ARBA" id="ARBA00022670"/>
    </source>
</evidence>
<dbReference type="PANTHER" id="PTHR43330:SF13">
    <property type="entry name" value="METHIONINE AMINOPEPTIDASE 2"/>
    <property type="match status" value="1"/>
</dbReference>
<dbReference type="InterPro" id="IPR001714">
    <property type="entry name" value="Pept_M24_MAP"/>
</dbReference>
<feature type="binding site" evidence="6">
    <location>
        <position position="104"/>
    </location>
    <ligand>
        <name>a divalent metal cation</name>
        <dbReference type="ChEBI" id="CHEBI:60240"/>
        <label>2</label>
        <note>catalytic</note>
    </ligand>
</feature>
<dbReference type="GO" id="GO:0070006">
    <property type="term" value="F:metalloaminopeptidase activity"/>
    <property type="evidence" value="ECO:0007669"/>
    <property type="project" value="UniProtKB-UniRule"/>
</dbReference>
<dbReference type="AlphaFoldDB" id="A0A411Z6L2"/>
<comment type="similarity">
    <text evidence="6">Belongs to the peptidase M24A family. Methionine aminopeptidase type 1 subfamily.</text>
</comment>
<dbReference type="CDD" id="cd01086">
    <property type="entry name" value="MetAP1"/>
    <property type="match status" value="1"/>
</dbReference>
<comment type="catalytic activity">
    <reaction evidence="6 7">
        <text>Release of N-terminal amino acids, preferentially methionine, from peptides and arylamides.</text>
        <dbReference type="EC" id="3.4.11.18"/>
    </reaction>
</comment>
<comment type="cofactor">
    <cofactor evidence="6">
        <name>Co(2+)</name>
        <dbReference type="ChEBI" id="CHEBI:48828"/>
    </cofactor>
    <cofactor evidence="6">
        <name>Zn(2+)</name>
        <dbReference type="ChEBI" id="CHEBI:29105"/>
    </cofactor>
    <cofactor evidence="6">
        <name>Mn(2+)</name>
        <dbReference type="ChEBI" id="CHEBI:29035"/>
    </cofactor>
    <cofactor evidence="6">
        <name>Fe(2+)</name>
        <dbReference type="ChEBI" id="CHEBI:29033"/>
    </cofactor>
    <text evidence="6">Binds 2 divalent metal cations per subunit. Has a high-affinity and a low affinity metal-binding site. The true nature of the physiological cofactor is under debate. The enzyme is active with cobalt, zinc, manganese or divalent iron ions. Most likely, methionine aminopeptidases function as mononuclear Fe(2+)-metalloproteases under physiological conditions, and the catalytically relevant metal-binding site has been assigned to the histidine-containing high-affinity site.</text>
</comment>
<dbReference type="PANTHER" id="PTHR43330">
    <property type="entry name" value="METHIONINE AMINOPEPTIDASE"/>
    <property type="match status" value="1"/>
</dbReference>
<feature type="binding site" evidence="6">
    <location>
        <position position="104"/>
    </location>
    <ligand>
        <name>a divalent metal cation</name>
        <dbReference type="ChEBI" id="CHEBI:60240"/>
        <label>1</label>
    </ligand>
</feature>
<feature type="binding site" evidence="6">
    <location>
        <position position="76"/>
    </location>
    <ligand>
        <name>substrate</name>
    </ligand>
</feature>
<keyword evidence="3 6" id="KW-0645">Protease</keyword>
<accession>A0A411Z6L2</accession>
<dbReference type="SUPFAM" id="SSF55920">
    <property type="entry name" value="Creatinase/aminopeptidase"/>
    <property type="match status" value="1"/>
</dbReference>
<protein>
    <recommendedName>
        <fullName evidence="6 7">Methionine aminopeptidase</fullName>
        <shortName evidence="6">MAP</shortName>
        <shortName evidence="6">MetAP</shortName>
        <ecNumber evidence="6 7">3.4.11.18</ecNumber>
    </recommendedName>
    <alternativeName>
        <fullName evidence="6">Peptidase M</fullName>
    </alternativeName>
</protein>